<accession>A0A412WYM3</accession>
<name>A0A412WYM3_9BACT</name>
<gene>
    <name evidence="1" type="ORF">DWW18_13160</name>
</gene>
<protein>
    <recommendedName>
        <fullName evidence="3">Ribbon-helix-helix protein, CopG family</fullName>
    </recommendedName>
</protein>
<dbReference type="AlphaFoldDB" id="A0A412WYM3"/>
<dbReference type="SUPFAM" id="SSF47598">
    <property type="entry name" value="Ribbon-helix-helix"/>
    <property type="match status" value="1"/>
</dbReference>
<dbReference type="RefSeq" id="WP_118260913.1">
    <property type="nucleotide sequence ID" value="NZ_CALBWO010000058.1"/>
</dbReference>
<dbReference type="InterPro" id="IPR045944">
    <property type="entry name" value="DUF6364"/>
</dbReference>
<sequence>MNTKATIEVDLSLFEQLKRYAKSKGRTITEVIEKELKNLLGTEVKSKPVSSKLRGIVNLPEDFDYKKELENRSLEK</sequence>
<dbReference type="GO" id="GO:0006355">
    <property type="term" value="P:regulation of DNA-templated transcription"/>
    <property type="evidence" value="ECO:0007669"/>
    <property type="project" value="InterPro"/>
</dbReference>
<proteinExistence type="predicted"/>
<comment type="caution">
    <text evidence="1">The sequence shown here is derived from an EMBL/GenBank/DDBJ whole genome shotgun (WGS) entry which is preliminary data.</text>
</comment>
<dbReference type="EMBL" id="QRZA01000018">
    <property type="protein sequence ID" value="RGV32756.1"/>
    <property type="molecule type" value="Genomic_DNA"/>
</dbReference>
<dbReference type="Pfam" id="PF19891">
    <property type="entry name" value="DUF6364"/>
    <property type="match status" value="1"/>
</dbReference>
<evidence type="ECO:0000313" key="1">
    <source>
        <dbReference type="EMBL" id="RGV32756.1"/>
    </source>
</evidence>
<dbReference type="InterPro" id="IPR010985">
    <property type="entry name" value="Ribbon_hlx_hlx"/>
</dbReference>
<dbReference type="STRING" id="1121130.GCA_000519105_02473"/>
<dbReference type="Proteomes" id="UP000283589">
    <property type="component" value="Unassembled WGS sequence"/>
</dbReference>
<evidence type="ECO:0000313" key="2">
    <source>
        <dbReference type="Proteomes" id="UP000283589"/>
    </source>
</evidence>
<evidence type="ECO:0008006" key="3">
    <source>
        <dbReference type="Google" id="ProtNLM"/>
    </source>
</evidence>
<reference evidence="1 2" key="1">
    <citation type="submission" date="2018-08" db="EMBL/GenBank/DDBJ databases">
        <title>A genome reference for cultivated species of the human gut microbiota.</title>
        <authorList>
            <person name="Zou Y."/>
            <person name="Xue W."/>
            <person name="Luo G."/>
        </authorList>
    </citation>
    <scope>NUCLEOTIDE SEQUENCE [LARGE SCALE GENOMIC DNA]</scope>
    <source>
        <strain evidence="1 2">AF14-49</strain>
    </source>
</reference>
<organism evidence="1 2">
    <name type="scientific">Butyricimonas virosa</name>
    <dbReference type="NCBI Taxonomy" id="544645"/>
    <lineage>
        <taxon>Bacteria</taxon>
        <taxon>Pseudomonadati</taxon>
        <taxon>Bacteroidota</taxon>
        <taxon>Bacteroidia</taxon>
        <taxon>Bacteroidales</taxon>
        <taxon>Odoribacteraceae</taxon>
        <taxon>Butyricimonas</taxon>
    </lineage>
</organism>